<dbReference type="AlphaFoldDB" id="A0A0K0GL79"/>
<evidence type="ECO:0000313" key="3">
    <source>
        <dbReference type="EMBL" id="ACD58998.1"/>
    </source>
</evidence>
<dbReference type="eggNOG" id="COG0665">
    <property type="taxonomic scope" value="Bacteria"/>
</dbReference>
<dbReference type="InterPro" id="IPR006076">
    <property type="entry name" value="FAD-dep_OxRdtase"/>
</dbReference>
<evidence type="ECO:0000259" key="2">
    <source>
        <dbReference type="Pfam" id="PF01266"/>
    </source>
</evidence>
<dbReference type="SUPFAM" id="SSF51905">
    <property type="entry name" value="FAD/NAD(P)-binding domain"/>
    <property type="match status" value="1"/>
</dbReference>
<dbReference type="PANTHER" id="PTHR13847:SF201">
    <property type="entry name" value="PUTATIBE OXIDOREDUCTASE"/>
    <property type="match status" value="1"/>
</dbReference>
<evidence type="ECO:0000313" key="4">
    <source>
        <dbReference type="Proteomes" id="UP000001740"/>
    </source>
</evidence>
<protein>
    <submittedName>
        <fullName evidence="3">FAD dependent oxidoreductase, putative</fullName>
    </submittedName>
</protein>
<name>A0A0K0GL79_XANOP</name>
<dbReference type="Gene3D" id="3.30.9.10">
    <property type="entry name" value="D-Amino Acid Oxidase, subunit A, domain 2"/>
    <property type="match status" value="1"/>
</dbReference>
<dbReference type="GO" id="GO:0005737">
    <property type="term" value="C:cytoplasm"/>
    <property type="evidence" value="ECO:0007669"/>
    <property type="project" value="TreeGrafter"/>
</dbReference>
<dbReference type="GO" id="GO:0016491">
    <property type="term" value="F:oxidoreductase activity"/>
    <property type="evidence" value="ECO:0007669"/>
    <property type="project" value="UniProtKB-KW"/>
</dbReference>
<dbReference type="InterPro" id="IPR036188">
    <property type="entry name" value="FAD/NAD-bd_sf"/>
</dbReference>
<accession>A0A0K0GL79</accession>
<dbReference type="Pfam" id="PF01266">
    <property type="entry name" value="DAO"/>
    <property type="match status" value="1"/>
</dbReference>
<reference evidence="3 4" key="1">
    <citation type="journal article" date="2008" name="BMC Genomics">
        <title>Genome sequence and rapid evolution of the rice pathogen Xanthomonas oryzae pv. oryzae PXO99A.</title>
        <authorList>
            <person name="Salzberg S.L."/>
            <person name="Sommer D.D."/>
            <person name="Schatz M.C."/>
            <person name="Phillippy A.M."/>
            <person name="Rabinowicz P.D."/>
            <person name="Tsuge S."/>
            <person name="Furutani A."/>
            <person name="Ochiai H."/>
            <person name="Delcher A.L."/>
            <person name="Kelley D."/>
            <person name="Madupu R."/>
            <person name="Puiu D."/>
            <person name="Radune D."/>
            <person name="Shumway M."/>
            <person name="Trapnell C."/>
            <person name="Aparna G."/>
            <person name="Jha G."/>
            <person name="Pandey A."/>
            <person name="Patil P.B."/>
            <person name="Ishihara H."/>
            <person name="Meyer D.F."/>
            <person name="Szurek B."/>
            <person name="Verdier V."/>
            <person name="Koebnik R."/>
            <person name="Dow J.M."/>
            <person name="Ryan R.P."/>
            <person name="Hirata H."/>
            <person name="Tsuyumu S."/>
            <person name="Won Lee S."/>
            <person name="Seo Y.S."/>
            <person name="Sriariyanum M."/>
            <person name="Ronald P.C."/>
            <person name="Sonti R.V."/>
            <person name="Van Sluys M.A."/>
            <person name="Leach J.E."/>
            <person name="White F.F."/>
            <person name="Bogdanove A.J."/>
        </authorList>
    </citation>
    <scope>NUCLEOTIDE SEQUENCE [LARGE SCALE GENOMIC DNA]</scope>
    <source>
        <strain evidence="3 4">PXO99A</strain>
    </source>
</reference>
<proteinExistence type="predicted"/>
<gene>
    <name evidence="3" type="ordered locus">PXO_05617</name>
</gene>
<feature type="domain" description="FAD dependent oxidoreductase" evidence="2">
    <location>
        <begin position="45"/>
        <end position="396"/>
    </location>
</feature>
<evidence type="ECO:0000256" key="1">
    <source>
        <dbReference type="ARBA" id="ARBA00023002"/>
    </source>
</evidence>
<dbReference type="PANTHER" id="PTHR13847">
    <property type="entry name" value="SARCOSINE DEHYDROGENASE-RELATED"/>
    <property type="match status" value="1"/>
</dbReference>
<dbReference type="Proteomes" id="UP000001740">
    <property type="component" value="Chromosome"/>
</dbReference>
<dbReference type="Gene3D" id="3.50.50.60">
    <property type="entry name" value="FAD/NAD(P)-binding domain"/>
    <property type="match status" value="1"/>
</dbReference>
<keyword evidence="1" id="KW-0560">Oxidoreductase</keyword>
<dbReference type="HOGENOM" id="CLU_007884_3_1_6"/>
<sequence length="417" mass="46211">MAVNRDPLTLLQHRMDLKSGYPFWSIRNGLMRAYPRLEQDTHCEVAIVGGGVTAALIAHELLRHGHEVVVIEQRDIGWGSTSASTALLQYEIDTPMIALAKQYGMPAAALAYGACAQAILDLQGLCNTLGGTDFTRQDSLYYASRARNVKDLRSELDARKAHKLPVEWIERKPLWHNYGVHSEGAILSRLAASVDPYRLCYRLFAECEQYGARIYDRTAVAAIDPHERHVELRTEEGVSVRARHVTLAAGYGNQRWLSQRVARNRSSYAFVTDPLHDSEMGALKHTMMWETARPYLYVRSTPDGRVVAGGEDDTIDIPARRDARVQSKLTTLLKKIAKTMSDVSLRPAFAWAGTFAETADGLPFFGPHAQLGPRVSFAMAYGGNGITYSAIGAGLLRAQLEGTPHPLSDVFGFSRLR</sequence>
<dbReference type="EMBL" id="CP000967">
    <property type="protein sequence ID" value="ACD58998.1"/>
    <property type="molecule type" value="Genomic_DNA"/>
</dbReference>
<organism evidence="3 4">
    <name type="scientific">Xanthomonas oryzae pv. oryzae (strain PXO99A)</name>
    <dbReference type="NCBI Taxonomy" id="360094"/>
    <lineage>
        <taxon>Bacteria</taxon>
        <taxon>Pseudomonadati</taxon>
        <taxon>Pseudomonadota</taxon>
        <taxon>Gammaproteobacteria</taxon>
        <taxon>Lysobacterales</taxon>
        <taxon>Lysobacteraceae</taxon>
        <taxon>Xanthomonas</taxon>
    </lineage>
</organism>
<dbReference type="KEGG" id="xop:PXO_05617"/>